<comment type="caution">
    <text evidence="1">The sequence shown here is derived from an EMBL/GenBank/DDBJ whole genome shotgun (WGS) entry which is preliminary data.</text>
</comment>
<evidence type="ECO:0000313" key="1">
    <source>
        <dbReference type="EMBL" id="RNA39768.1"/>
    </source>
</evidence>
<gene>
    <name evidence="1" type="ORF">BpHYR1_012058</name>
</gene>
<sequence>MSQNFPLISKLRSNKNCQASKLVETRKRRNQCVDHVIMIMSINIKFPSMIALDIFNIVLIEIIYSNGRN</sequence>
<name>A0A3M7SVZ4_BRAPC</name>
<evidence type="ECO:0000313" key="2">
    <source>
        <dbReference type="Proteomes" id="UP000276133"/>
    </source>
</evidence>
<accession>A0A3M7SVZ4</accession>
<proteinExistence type="predicted"/>
<dbReference type="Proteomes" id="UP000276133">
    <property type="component" value="Unassembled WGS sequence"/>
</dbReference>
<protein>
    <submittedName>
        <fullName evidence="1">Uncharacterized protein</fullName>
    </submittedName>
</protein>
<dbReference type="AlphaFoldDB" id="A0A3M7SVZ4"/>
<keyword evidence="2" id="KW-1185">Reference proteome</keyword>
<dbReference type="EMBL" id="REGN01000705">
    <property type="protein sequence ID" value="RNA39768.1"/>
    <property type="molecule type" value="Genomic_DNA"/>
</dbReference>
<organism evidence="1 2">
    <name type="scientific">Brachionus plicatilis</name>
    <name type="common">Marine rotifer</name>
    <name type="synonym">Brachionus muelleri</name>
    <dbReference type="NCBI Taxonomy" id="10195"/>
    <lineage>
        <taxon>Eukaryota</taxon>
        <taxon>Metazoa</taxon>
        <taxon>Spiralia</taxon>
        <taxon>Gnathifera</taxon>
        <taxon>Rotifera</taxon>
        <taxon>Eurotatoria</taxon>
        <taxon>Monogononta</taxon>
        <taxon>Pseudotrocha</taxon>
        <taxon>Ploima</taxon>
        <taxon>Brachionidae</taxon>
        <taxon>Brachionus</taxon>
    </lineage>
</organism>
<reference evidence="1 2" key="1">
    <citation type="journal article" date="2018" name="Sci. Rep.">
        <title>Genomic signatures of local adaptation to the degree of environmental predictability in rotifers.</title>
        <authorList>
            <person name="Franch-Gras L."/>
            <person name="Hahn C."/>
            <person name="Garcia-Roger E.M."/>
            <person name="Carmona M.J."/>
            <person name="Serra M."/>
            <person name="Gomez A."/>
        </authorList>
    </citation>
    <scope>NUCLEOTIDE SEQUENCE [LARGE SCALE GENOMIC DNA]</scope>
    <source>
        <strain evidence="1">HYR1</strain>
    </source>
</reference>